<organism evidence="4 5">
    <name type="scientific">Cavenderia fasciculata</name>
    <name type="common">Slime mold</name>
    <name type="synonym">Dictyostelium fasciculatum</name>
    <dbReference type="NCBI Taxonomy" id="261658"/>
    <lineage>
        <taxon>Eukaryota</taxon>
        <taxon>Amoebozoa</taxon>
        <taxon>Evosea</taxon>
        <taxon>Eumycetozoa</taxon>
        <taxon>Dictyostelia</taxon>
        <taxon>Acytosteliales</taxon>
        <taxon>Cavenderiaceae</taxon>
        <taxon>Cavenderia</taxon>
    </lineage>
</organism>
<sequence length="541" mass="59675">MKRLSSLYTVGKYHCQFFGLSPTGSVGFQQQNNNHERYGLTSSASLSKLGSNGGSLMSLKNGSTRHYFKNTSNLFDSISKKKVSAASSVSHSTTILSSKELDDLLHQASALVDQGSTEESISLLSEAIESCPADPRAYGLRADLYEHTRQYQQAIPDYRKVVELLPESIPALSSLADCYASLDDYATAKKLLEQAVALDKDYLPALGSLGDLHVKTGTLDRALKYYERVVELQPHNLNGLLGLGHVALKQGSTDSAVKLYQRVVRLGASQAESLNYATGVDTNLMRLKKSAEYNPIYSASICLANIHERHGRFDNALEAINTAIKIHPGSVYAHSICASIHLRNKEPLKAIDTIDSALRVDPNNEFAKTIRADALMDMNRFKESIGLYREVIANIMERDRPDEVNTRIAILHNMIAAYIAQLGALTDSPLDIESDLDLEKESLAEILGCPENLQDLSKNARRLTKILGQLSIVTGQEESDSKRYLLALIDALNHLALTANECLLIRHNTKIDIDKESLLNPMESILYDYYSMLTSAFGTTD</sequence>
<evidence type="ECO:0000256" key="2">
    <source>
        <dbReference type="ARBA" id="ARBA00038210"/>
    </source>
</evidence>
<feature type="repeat" description="TPR" evidence="3">
    <location>
        <begin position="297"/>
        <end position="330"/>
    </location>
</feature>
<feature type="repeat" description="TPR" evidence="3">
    <location>
        <begin position="135"/>
        <end position="168"/>
    </location>
</feature>
<dbReference type="Gene3D" id="1.25.40.10">
    <property type="entry name" value="Tetratricopeptide repeat domain"/>
    <property type="match status" value="2"/>
</dbReference>
<name>F4PM26_CACFS</name>
<dbReference type="SMART" id="SM00028">
    <property type="entry name" value="TPR"/>
    <property type="match status" value="7"/>
</dbReference>
<dbReference type="PROSITE" id="PS50293">
    <property type="entry name" value="TPR_REGION"/>
    <property type="match status" value="1"/>
</dbReference>
<feature type="repeat" description="TPR" evidence="3">
    <location>
        <begin position="237"/>
        <end position="270"/>
    </location>
</feature>
<evidence type="ECO:0000256" key="3">
    <source>
        <dbReference type="PROSITE-ProRule" id="PRU00339"/>
    </source>
</evidence>
<dbReference type="GeneID" id="14875578"/>
<dbReference type="AlphaFoldDB" id="F4PM26"/>
<dbReference type="InterPro" id="IPR011990">
    <property type="entry name" value="TPR-like_helical_dom_sf"/>
</dbReference>
<dbReference type="InterPro" id="IPR019734">
    <property type="entry name" value="TPR_rpt"/>
</dbReference>
<evidence type="ECO:0000313" key="5">
    <source>
        <dbReference type="Proteomes" id="UP000007797"/>
    </source>
</evidence>
<dbReference type="OrthoDB" id="1926212at2759"/>
<dbReference type="STRING" id="1054147.F4PM26"/>
<feature type="repeat" description="TPR" evidence="3">
    <location>
        <begin position="203"/>
        <end position="236"/>
    </location>
</feature>
<dbReference type="OMA" id="CLANIHE"/>
<dbReference type="PANTHER" id="PTHR12558">
    <property type="entry name" value="CELL DIVISION CYCLE 16,23,27"/>
    <property type="match status" value="1"/>
</dbReference>
<feature type="repeat" description="TPR" evidence="3">
    <location>
        <begin position="169"/>
        <end position="202"/>
    </location>
</feature>
<dbReference type="Pfam" id="PF13432">
    <property type="entry name" value="TPR_16"/>
    <property type="match status" value="2"/>
</dbReference>
<reference evidence="5" key="1">
    <citation type="journal article" date="2011" name="Genome Res.">
        <title>Phylogeny-wide analysis of social amoeba genomes highlights ancient origins for complex intercellular communication.</title>
        <authorList>
            <person name="Heidel A.J."/>
            <person name="Lawal H.M."/>
            <person name="Felder M."/>
            <person name="Schilde C."/>
            <person name="Helps N.R."/>
            <person name="Tunggal B."/>
            <person name="Rivero F."/>
            <person name="John U."/>
            <person name="Schleicher M."/>
            <person name="Eichinger L."/>
            <person name="Platzer M."/>
            <person name="Noegel A.A."/>
            <person name="Schaap P."/>
            <person name="Gloeckner G."/>
        </authorList>
    </citation>
    <scope>NUCLEOTIDE SEQUENCE [LARGE SCALE GENOMIC DNA]</scope>
    <source>
        <strain evidence="5">SH3</strain>
    </source>
</reference>
<evidence type="ECO:0000313" key="4">
    <source>
        <dbReference type="EMBL" id="EGG22729.1"/>
    </source>
</evidence>
<comment type="similarity">
    <text evidence="2">Belongs to the APC3/CDC27 family.</text>
</comment>
<keyword evidence="1 3" id="KW-0802">TPR repeat</keyword>
<dbReference type="PANTHER" id="PTHR12558:SF13">
    <property type="entry name" value="CELL DIVISION CYCLE PROTEIN 27 HOMOLOG"/>
    <property type="match status" value="1"/>
</dbReference>
<accession>F4PM26</accession>
<dbReference type="EMBL" id="GL883008">
    <property type="protein sequence ID" value="EGG22729.1"/>
    <property type="molecule type" value="Genomic_DNA"/>
</dbReference>
<keyword evidence="5" id="KW-1185">Reference proteome</keyword>
<evidence type="ECO:0000256" key="1">
    <source>
        <dbReference type="ARBA" id="ARBA00022803"/>
    </source>
</evidence>
<dbReference type="KEGG" id="dfa:DFA_04859"/>
<protein>
    <recommendedName>
        <fullName evidence="6">Tetratricopeptide-like helical domain-containing protein</fullName>
    </recommendedName>
</protein>
<dbReference type="Proteomes" id="UP000007797">
    <property type="component" value="Unassembled WGS sequence"/>
</dbReference>
<proteinExistence type="inferred from homology"/>
<gene>
    <name evidence="4" type="ORF">DFA_04859</name>
</gene>
<dbReference type="PROSITE" id="PS50005">
    <property type="entry name" value="TPR"/>
    <property type="match status" value="5"/>
</dbReference>
<evidence type="ECO:0008006" key="6">
    <source>
        <dbReference type="Google" id="ProtNLM"/>
    </source>
</evidence>
<dbReference type="Pfam" id="PF14559">
    <property type="entry name" value="TPR_19"/>
    <property type="match status" value="1"/>
</dbReference>
<dbReference type="SUPFAM" id="SSF48452">
    <property type="entry name" value="TPR-like"/>
    <property type="match status" value="2"/>
</dbReference>
<dbReference type="RefSeq" id="XP_004360580.1">
    <property type="nucleotide sequence ID" value="XM_004360523.1"/>
</dbReference>